<reference evidence="2 3" key="1">
    <citation type="submission" date="2016-11" db="EMBL/GenBank/DDBJ databases">
        <authorList>
            <person name="Jaros S."/>
            <person name="Januszkiewicz K."/>
            <person name="Wedrychowicz H."/>
        </authorList>
    </citation>
    <scope>NUCLEOTIDE SEQUENCE [LARGE SCALE GENOMIC DNA]</scope>
    <source>
        <strain evidence="2 3">DSM 14809</strain>
    </source>
</reference>
<protein>
    <submittedName>
        <fullName evidence="2">Uncharacterized protein</fullName>
    </submittedName>
</protein>
<keyword evidence="3" id="KW-1185">Reference proteome</keyword>
<dbReference type="Proteomes" id="UP000184185">
    <property type="component" value="Unassembled WGS sequence"/>
</dbReference>
<evidence type="ECO:0000256" key="1">
    <source>
        <dbReference type="SAM" id="MobiDB-lite"/>
    </source>
</evidence>
<name>A0A1M6HJD1_PSEXY</name>
<proteinExistence type="predicted"/>
<organism evidence="2 3">
    <name type="scientific">Pseudobutyrivibrio xylanivorans DSM 14809</name>
    <dbReference type="NCBI Taxonomy" id="1123012"/>
    <lineage>
        <taxon>Bacteria</taxon>
        <taxon>Bacillati</taxon>
        <taxon>Bacillota</taxon>
        <taxon>Clostridia</taxon>
        <taxon>Lachnospirales</taxon>
        <taxon>Lachnospiraceae</taxon>
        <taxon>Pseudobutyrivibrio</taxon>
    </lineage>
</organism>
<dbReference type="RefSeq" id="WP_072917259.1">
    <property type="nucleotide sequence ID" value="NZ_FQYQ01000013.1"/>
</dbReference>
<evidence type="ECO:0000313" key="2">
    <source>
        <dbReference type="EMBL" id="SHJ22269.1"/>
    </source>
</evidence>
<dbReference type="AlphaFoldDB" id="A0A1M6HJD1"/>
<evidence type="ECO:0000313" key="3">
    <source>
        <dbReference type="Proteomes" id="UP000184185"/>
    </source>
</evidence>
<gene>
    <name evidence="2" type="ORF">SAMN02745725_02030</name>
</gene>
<sequence>MAKGVSSKTHSQKELDNYANQHNPNNKAYKARVANDQATKKQSKKALANQSKKRAKRQAEFDEKYGLSYPLDWMCYSNPYDFD</sequence>
<dbReference type="EMBL" id="FQYQ01000013">
    <property type="protein sequence ID" value="SHJ22269.1"/>
    <property type="molecule type" value="Genomic_DNA"/>
</dbReference>
<feature type="region of interest" description="Disordered" evidence="1">
    <location>
        <begin position="1"/>
        <end position="61"/>
    </location>
</feature>
<accession>A0A1M6HJD1</accession>